<dbReference type="EMBL" id="FNET01000001">
    <property type="protein sequence ID" value="SDJ00566.1"/>
    <property type="molecule type" value="Genomic_DNA"/>
</dbReference>
<sequence length="161" mass="16891">MSAGLNNAFESTVDCFGPAPRPSSRTIMAGMDGTDTAMRAAAAAFGLARRQGARLVVTFVACHSSLAALSPAVASVFEHEATARLHAELSDQVRSSAEELDVPVTFVKAFGDPYTVLRDSADQCQADMVVVGASQQAGHRFAGSVATRLIRSGRWPVLVVP</sequence>
<dbReference type="InterPro" id="IPR014729">
    <property type="entry name" value="Rossmann-like_a/b/a_fold"/>
</dbReference>
<proteinExistence type="inferred from homology"/>
<dbReference type="CDD" id="cd00293">
    <property type="entry name" value="USP-like"/>
    <property type="match status" value="1"/>
</dbReference>
<dbReference type="PRINTS" id="PR01438">
    <property type="entry name" value="UNVRSLSTRESS"/>
</dbReference>
<evidence type="ECO:0000256" key="1">
    <source>
        <dbReference type="ARBA" id="ARBA00008791"/>
    </source>
</evidence>
<accession>A0A1G8Q7N1</accession>
<evidence type="ECO:0000313" key="4">
    <source>
        <dbReference type="Proteomes" id="UP000199682"/>
    </source>
</evidence>
<feature type="domain" description="UspA" evidence="2">
    <location>
        <begin position="25"/>
        <end position="161"/>
    </location>
</feature>
<reference evidence="4" key="1">
    <citation type="submission" date="2016-10" db="EMBL/GenBank/DDBJ databases">
        <authorList>
            <person name="Varghese N."/>
            <person name="Submissions S."/>
        </authorList>
    </citation>
    <scope>NUCLEOTIDE SEQUENCE [LARGE SCALE GENOMIC DNA]</scope>
    <source>
        <strain evidence="4">DSM 44796</strain>
    </source>
</reference>
<dbReference type="PANTHER" id="PTHR46268">
    <property type="entry name" value="STRESS RESPONSE PROTEIN NHAX"/>
    <property type="match status" value="1"/>
</dbReference>
<dbReference type="RefSeq" id="WP_090003775.1">
    <property type="nucleotide sequence ID" value="NZ_FNET01000001.1"/>
</dbReference>
<name>A0A1G8Q7N1_9PSEU</name>
<dbReference type="AlphaFoldDB" id="A0A1G8Q7N1"/>
<dbReference type="SUPFAM" id="SSF52402">
    <property type="entry name" value="Adenine nucleotide alpha hydrolases-like"/>
    <property type="match status" value="1"/>
</dbReference>
<dbReference type="PANTHER" id="PTHR46268:SF6">
    <property type="entry name" value="UNIVERSAL STRESS PROTEIN UP12"/>
    <property type="match status" value="1"/>
</dbReference>
<dbReference type="Proteomes" id="UP000199682">
    <property type="component" value="Unassembled WGS sequence"/>
</dbReference>
<comment type="similarity">
    <text evidence="1">Belongs to the universal stress protein A family.</text>
</comment>
<dbReference type="Gene3D" id="3.40.50.620">
    <property type="entry name" value="HUPs"/>
    <property type="match status" value="1"/>
</dbReference>
<dbReference type="InterPro" id="IPR006015">
    <property type="entry name" value="Universal_stress_UspA"/>
</dbReference>
<protein>
    <submittedName>
        <fullName evidence="3">Nucleotide-binding universal stress protein, UspA family</fullName>
    </submittedName>
</protein>
<organism evidence="3 4">
    <name type="scientific">Lentzea albidocapillata subsp. violacea</name>
    <dbReference type="NCBI Taxonomy" id="128104"/>
    <lineage>
        <taxon>Bacteria</taxon>
        <taxon>Bacillati</taxon>
        <taxon>Actinomycetota</taxon>
        <taxon>Actinomycetes</taxon>
        <taxon>Pseudonocardiales</taxon>
        <taxon>Pseudonocardiaceae</taxon>
        <taxon>Lentzea</taxon>
    </lineage>
</organism>
<evidence type="ECO:0000313" key="3">
    <source>
        <dbReference type="EMBL" id="SDJ00566.1"/>
    </source>
</evidence>
<gene>
    <name evidence="3" type="ORF">SAMN04488074_101259</name>
</gene>
<evidence type="ECO:0000259" key="2">
    <source>
        <dbReference type="Pfam" id="PF00582"/>
    </source>
</evidence>
<dbReference type="Pfam" id="PF00582">
    <property type="entry name" value="Usp"/>
    <property type="match status" value="1"/>
</dbReference>
<dbReference type="InterPro" id="IPR006016">
    <property type="entry name" value="UspA"/>
</dbReference>